<keyword evidence="2" id="KW-1185">Reference proteome</keyword>
<name>A0A9J6AII1_SOLCO</name>
<gene>
    <name evidence="1" type="ORF">H5410_009049</name>
</gene>
<protein>
    <submittedName>
        <fullName evidence="1">Uncharacterized protein</fullName>
    </submittedName>
</protein>
<accession>A0A9J6AII1</accession>
<proteinExistence type="predicted"/>
<dbReference type="AlphaFoldDB" id="A0A9J6AII1"/>
<dbReference type="EMBL" id="JACXVP010000002">
    <property type="protein sequence ID" value="KAG5623831.1"/>
    <property type="molecule type" value="Genomic_DNA"/>
</dbReference>
<reference evidence="1 2" key="1">
    <citation type="submission" date="2020-09" db="EMBL/GenBank/DDBJ databases">
        <title>De no assembly of potato wild relative species, Solanum commersonii.</title>
        <authorList>
            <person name="Cho K."/>
        </authorList>
    </citation>
    <scope>NUCLEOTIDE SEQUENCE [LARGE SCALE GENOMIC DNA]</scope>
    <source>
        <strain evidence="1">LZ3.2</strain>
        <tissue evidence="1">Leaf</tissue>
    </source>
</reference>
<sequence>MERNTWRIGVTGVLIKGWTRSVHASSDLLRQCFRQEAEEPSCDGVKGGVRRRTTHARSVFLQLRMRKQCAGRKTISRRANCNEYVGMKRG</sequence>
<comment type="caution">
    <text evidence="1">The sequence shown here is derived from an EMBL/GenBank/DDBJ whole genome shotgun (WGS) entry which is preliminary data.</text>
</comment>
<dbReference type="Proteomes" id="UP000824120">
    <property type="component" value="Chromosome 2"/>
</dbReference>
<evidence type="ECO:0000313" key="2">
    <source>
        <dbReference type="Proteomes" id="UP000824120"/>
    </source>
</evidence>
<evidence type="ECO:0000313" key="1">
    <source>
        <dbReference type="EMBL" id="KAG5623831.1"/>
    </source>
</evidence>
<organism evidence="1 2">
    <name type="scientific">Solanum commersonii</name>
    <name type="common">Commerson's wild potato</name>
    <name type="synonym">Commerson's nightshade</name>
    <dbReference type="NCBI Taxonomy" id="4109"/>
    <lineage>
        <taxon>Eukaryota</taxon>
        <taxon>Viridiplantae</taxon>
        <taxon>Streptophyta</taxon>
        <taxon>Embryophyta</taxon>
        <taxon>Tracheophyta</taxon>
        <taxon>Spermatophyta</taxon>
        <taxon>Magnoliopsida</taxon>
        <taxon>eudicotyledons</taxon>
        <taxon>Gunneridae</taxon>
        <taxon>Pentapetalae</taxon>
        <taxon>asterids</taxon>
        <taxon>lamiids</taxon>
        <taxon>Solanales</taxon>
        <taxon>Solanaceae</taxon>
        <taxon>Solanoideae</taxon>
        <taxon>Solaneae</taxon>
        <taxon>Solanum</taxon>
    </lineage>
</organism>